<keyword evidence="2" id="KW-0833">Ubl conjugation pathway</keyword>
<name>A0AAP0F826_9MAGN</name>
<dbReference type="InterPro" id="IPR043454">
    <property type="entry name" value="NPH3/RPT2-like"/>
</dbReference>
<accession>A0AAP0F826</accession>
<dbReference type="PROSITE" id="PS51649">
    <property type="entry name" value="NPH3"/>
    <property type="match status" value="1"/>
</dbReference>
<dbReference type="PANTHER" id="PTHR32370">
    <property type="entry name" value="OS12G0117600 PROTEIN"/>
    <property type="match status" value="1"/>
</dbReference>
<evidence type="ECO:0000256" key="2">
    <source>
        <dbReference type="ARBA" id="ARBA00022786"/>
    </source>
</evidence>
<comment type="caution">
    <text evidence="5">The sequence shown here is derived from an EMBL/GenBank/DDBJ whole genome shotgun (WGS) entry which is preliminary data.</text>
</comment>
<dbReference type="Pfam" id="PF03000">
    <property type="entry name" value="NPH3"/>
    <property type="match status" value="1"/>
</dbReference>
<proteinExistence type="inferred from homology"/>
<evidence type="ECO:0000313" key="5">
    <source>
        <dbReference type="EMBL" id="KAK9104343.1"/>
    </source>
</evidence>
<dbReference type="InterPro" id="IPR027356">
    <property type="entry name" value="NPH3_dom"/>
</dbReference>
<gene>
    <name evidence="5" type="ORF">Scep_021187</name>
</gene>
<dbReference type="InterPro" id="IPR011333">
    <property type="entry name" value="SKP1/BTB/POZ_sf"/>
</dbReference>
<comment type="similarity">
    <text evidence="3">Belongs to the NPH3 family.</text>
</comment>
<evidence type="ECO:0000313" key="6">
    <source>
        <dbReference type="Proteomes" id="UP001419268"/>
    </source>
</evidence>
<dbReference type="Gene3D" id="3.30.710.10">
    <property type="entry name" value="Potassium Channel Kv1.1, Chain A"/>
    <property type="match status" value="1"/>
</dbReference>
<dbReference type="EMBL" id="JBBNAG010000009">
    <property type="protein sequence ID" value="KAK9104343.1"/>
    <property type="molecule type" value="Genomic_DNA"/>
</dbReference>
<feature type="domain" description="NPH3" evidence="4">
    <location>
        <begin position="204"/>
        <end position="516"/>
    </location>
</feature>
<reference evidence="5 6" key="1">
    <citation type="submission" date="2024-01" db="EMBL/GenBank/DDBJ databases">
        <title>Genome assemblies of Stephania.</title>
        <authorList>
            <person name="Yang L."/>
        </authorList>
    </citation>
    <scope>NUCLEOTIDE SEQUENCE [LARGE SCALE GENOMIC DNA]</scope>
    <source>
        <strain evidence="5">JXDWG</strain>
        <tissue evidence="5">Leaf</tissue>
    </source>
</reference>
<evidence type="ECO:0000259" key="4">
    <source>
        <dbReference type="PROSITE" id="PS51649"/>
    </source>
</evidence>
<keyword evidence="6" id="KW-1185">Reference proteome</keyword>
<dbReference type="SUPFAM" id="SSF54695">
    <property type="entry name" value="POZ domain"/>
    <property type="match status" value="1"/>
</dbReference>
<dbReference type="Proteomes" id="UP001419268">
    <property type="component" value="Unassembled WGS sequence"/>
</dbReference>
<sequence length="623" mass="69352">MKFMKLGSSPDTFYTIEAVRSVSTEVTSDLIVQVKGSRYLLHKAPLLSKCLHLQKLCAECSISSSSYQQQTIQLPEFPGGEEAFEMCAKFCYGITITLNSLNIVSVRCAAEYLQMTEEAEKGNLVYKLEVFLNTSILRGWKDLIAALKSTTSLPSWSEDLGITSRCIDAIASKVQAPEKRDYVRDNNAKCNGIGSQDHKPLGKSWWTEDITELCPELYWRTMVAIKSGRKLPAKVIGEALQIYGSRHLPSISENAASTVQVHRDLSTELVKDVTSKHRSVLESIVSLLPMEKGSVPCSFMLKLLKAANILGAAAASKMELGRRVGMQLDEVSVSDLLIPSLSDTSETLYDIDIVLNILEEFMLQCQSPPTSPPRTKARFDSRRSRSVKNVNFEFQESRRSSSASHSSKLKVAKLVDGYLQEVAQDTNLPLSNMIALAESIPDFARPEHDDLYNAIDIYLKVYNLQSHPDLNKSERRKLCRVLDFKKLSKESCIHAVQNERLPLRVVVQVLLFEQARSMANGGQATDLPDRIHSLITTHNDDPSRVPFSPMETPTLQADARWSISSLKSLKLRLAALLMKPAKHANQISNNEAQQDDHDLGTSSKLKGLCLVFSGPKWMLGSCL</sequence>
<protein>
    <recommendedName>
        <fullName evidence="4">NPH3 domain-containing protein</fullName>
    </recommendedName>
</protein>
<evidence type="ECO:0000256" key="3">
    <source>
        <dbReference type="PROSITE-ProRule" id="PRU00982"/>
    </source>
</evidence>
<dbReference type="AlphaFoldDB" id="A0AAP0F826"/>
<evidence type="ECO:0000256" key="1">
    <source>
        <dbReference type="ARBA" id="ARBA00004906"/>
    </source>
</evidence>
<organism evidence="5 6">
    <name type="scientific">Stephania cephalantha</name>
    <dbReference type="NCBI Taxonomy" id="152367"/>
    <lineage>
        <taxon>Eukaryota</taxon>
        <taxon>Viridiplantae</taxon>
        <taxon>Streptophyta</taxon>
        <taxon>Embryophyta</taxon>
        <taxon>Tracheophyta</taxon>
        <taxon>Spermatophyta</taxon>
        <taxon>Magnoliopsida</taxon>
        <taxon>Ranunculales</taxon>
        <taxon>Menispermaceae</taxon>
        <taxon>Menispermoideae</taxon>
        <taxon>Cissampelideae</taxon>
        <taxon>Stephania</taxon>
    </lineage>
</organism>
<comment type="pathway">
    <text evidence="1">Protein modification; protein ubiquitination.</text>
</comment>